<dbReference type="InterPro" id="IPR013785">
    <property type="entry name" value="Aldolase_TIM"/>
</dbReference>
<dbReference type="InterPro" id="IPR011343">
    <property type="entry name" value="DeoC"/>
</dbReference>
<dbReference type="Gene3D" id="3.20.20.70">
    <property type="entry name" value="Aldolase class I"/>
    <property type="match status" value="1"/>
</dbReference>
<dbReference type="FunFam" id="3.20.20.70:FF:000044">
    <property type="entry name" value="Deoxyribose-phosphate aldolase"/>
    <property type="match status" value="1"/>
</dbReference>
<dbReference type="HAMAP" id="MF_00114">
    <property type="entry name" value="DeoC_type1"/>
    <property type="match status" value="1"/>
</dbReference>
<dbReference type="CDD" id="cd00959">
    <property type="entry name" value="DeoC"/>
    <property type="match status" value="1"/>
</dbReference>
<dbReference type="PANTHER" id="PTHR10889:SF1">
    <property type="entry name" value="DEOXYRIBOSE-PHOSPHATE ALDOLASE"/>
    <property type="match status" value="1"/>
</dbReference>
<comment type="pathway">
    <text evidence="7">Carbohydrate degradation; 2-deoxy-D-ribose 1-phosphate degradation; D-glyceraldehyde 3-phosphate and acetaldehyde from 2-deoxy-alpha-D-ribose 1-phosphate: step 2/2.</text>
</comment>
<dbReference type="GO" id="GO:0016052">
    <property type="term" value="P:carbohydrate catabolic process"/>
    <property type="evidence" value="ECO:0007669"/>
    <property type="project" value="TreeGrafter"/>
</dbReference>
<dbReference type="Proteomes" id="UP001139409">
    <property type="component" value="Unassembled WGS sequence"/>
</dbReference>
<dbReference type="SUPFAM" id="SSF51569">
    <property type="entry name" value="Aldolase"/>
    <property type="match status" value="1"/>
</dbReference>
<dbReference type="GO" id="GO:0004139">
    <property type="term" value="F:deoxyribose-phosphate aldolase activity"/>
    <property type="evidence" value="ECO:0007669"/>
    <property type="project" value="UniProtKB-UniRule"/>
</dbReference>
<evidence type="ECO:0000256" key="3">
    <source>
        <dbReference type="ARBA" id="ARBA00023239"/>
    </source>
</evidence>
<dbReference type="Pfam" id="PF01791">
    <property type="entry name" value="DeoC"/>
    <property type="match status" value="1"/>
</dbReference>
<dbReference type="RefSeq" id="WP_225697537.1">
    <property type="nucleotide sequence ID" value="NZ_JAIXNE010000001.1"/>
</dbReference>
<comment type="caution">
    <text evidence="8">The sequence shown here is derived from an EMBL/GenBank/DDBJ whole genome shotgun (WGS) entry which is preliminary data.</text>
</comment>
<comment type="catalytic activity">
    <reaction evidence="5 7">
        <text>2-deoxy-D-ribose 5-phosphate = D-glyceraldehyde 3-phosphate + acetaldehyde</text>
        <dbReference type="Rhea" id="RHEA:12821"/>
        <dbReference type="ChEBI" id="CHEBI:15343"/>
        <dbReference type="ChEBI" id="CHEBI:59776"/>
        <dbReference type="ChEBI" id="CHEBI:62877"/>
        <dbReference type="EC" id="4.1.2.4"/>
    </reaction>
</comment>
<dbReference type="SMART" id="SM01133">
    <property type="entry name" value="DeoC"/>
    <property type="match status" value="1"/>
</dbReference>
<evidence type="ECO:0000256" key="7">
    <source>
        <dbReference type="HAMAP-Rule" id="MF_00114"/>
    </source>
</evidence>
<dbReference type="InterPro" id="IPR028581">
    <property type="entry name" value="DeoC_typeI"/>
</dbReference>
<comment type="subcellular location">
    <subcellularLocation>
        <location evidence="7">Cytoplasm</location>
    </subcellularLocation>
</comment>
<protein>
    <recommendedName>
        <fullName evidence="7">Deoxyribose-phosphate aldolase</fullName>
        <shortName evidence="7">DERA</shortName>
        <ecNumber evidence="7">4.1.2.4</ecNumber>
    </recommendedName>
    <alternativeName>
        <fullName evidence="7">2-deoxy-D-ribose 5-phosphate aldolase</fullName>
    </alternativeName>
    <alternativeName>
        <fullName evidence="7">Phosphodeoxyriboaldolase</fullName>
        <shortName evidence="7">Deoxyriboaldolase</shortName>
    </alternativeName>
</protein>
<dbReference type="GO" id="GO:0006018">
    <property type="term" value="P:2-deoxyribose 1-phosphate catabolic process"/>
    <property type="evidence" value="ECO:0007669"/>
    <property type="project" value="UniProtKB-UniRule"/>
</dbReference>
<sequence length="219" mass="23450">MDIASRIEHTALSPVVTPGDLDSLLQEAVEHSFHGICIPPFWVKRMAREAGGTGVAVVTVAGFPLGYQMTQTKIKEIETALEDGADEIDLVWNISAFKDGMTWPKIEIAKSSKLIHEAGKILKVIIETCYLSDEEIMKACHICADAGVDFVKTSTGFGSEGAVVRQVAMMRQMLPSHVGIKASGGIKSYEQAVAFVEAGADRLGTSSGIKIIQGETLGN</sequence>
<feature type="active site" description="Schiff-base intermediate with acetaldehyde" evidence="7">
    <location>
        <position position="152"/>
    </location>
</feature>
<keyword evidence="4 7" id="KW-0704">Schiff base</keyword>
<dbReference type="InterPro" id="IPR002915">
    <property type="entry name" value="DeoC/FbaB/LacD_aldolase"/>
</dbReference>
<evidence type="ECO:0000256" key="2">
    <source>
        <dbReference type="ARBA" id="ARBA00022490"/>
    </source>
</evidence>
<dbReference type="EMBL" id="JAIXNE010000001">
    <property type="protein sequence ID" value="MCA6074445.1"/>
    <property type="molecule type" value="Genomic_DNA"/>
</dbReference>
<reference evidence="8" key="1">
    <citation type="submission" date="2021-09" db="EMBL/GenBank/DDBJ databases">
        <title>Fulvivirga sp. isolated from coastal sediment.</title>
        <authorList>
            <person name="Yu H."/>
        </authorList>
    </citation>
    <scope>NUCLEOTIDE SEQUENCE</scope>
    <source>
        <strain evidence="8">1062</strain>
    </source>
</reference>
<evidence type="ECO:0000256" key="1">
    <source>
        <dbReference type="ARBA" id="ARBA00010936"/>
    </source>
</evidence>
<evidence type="ECO:0000256" key="6">
    <source>
        <dbReference type="ARBA" id="ARBA00056337"/>
    </source>
</evidence>
<accession>A0A9X1HM09</accession>
<evidence type="ECO:0000256" key="5">
    <source>
        <dbReference type="ARBA" id="ARBA00048791"/>
    </source>
</evidence>
<dbReference type="PANTHER" id="PTHR10889">
    <property type="entry name" value="DEOXYRIBOSE-PHOSPHATE ALDOLASE"/>
    <property type="match status" value="1"/>
</dbReference>
<proteinExistence type="inferred from homology"/>
<keyword evidence="9" id="KW-1185">Reference proteome</keyword>
<comment type="similarity">
    <text evidence="1 7">Belongs to the DeoC/FbaB aldolase family. DeoC type 1 subfamily.</text>
</comment>
<organism evidence="8 9">
    <name type="scientific">Fulvivirga sedimenti</name>
    <dbReference type="NCBI Taxonomy" id="2879465"/>
    <lineage>
        <taxon>Bacteria</taxon>
        <taxon>Pseudomonadati</taxon>
        <taxon>Bacteroidota</taxon>
        <taxon>Cytophagia</taxon>
        <taxon>Cytophagales</taxon>
        <taxon>Fulvivirgaceae</taxon>
        <taxon>Fulvivirga</taxon>
    </lineage>
</organism>
<evidence type="ECO:0000313" key="8">
    <source>
        <dbReference type="EMBL" id="MCA6074445.1"/>
    </source>
</evidence>
<name>A0A9X1HM09_9BACT</name>
<evidence type="ECO:0000256" key="4">
    <source>
        <dbReference type="ARBA" id="ARBA00023270"/>
    </source>
</evidence>
<keyword evidence="2 7" id="KW-0963">Cytoplasm</keyword>
<dbReference type="PIRSF" id="PIRSF001357">
    <property type="entry name" value="DeoC"/>
    <property type="match status" value="1"/>
</dbReference>
<keyword evidence="3 7" id="KW-0456">Lyase</keyword>
<comment type="function">
    <text evidence="6 7">Catalyzes a reversible aldol reaction between acetaldehyde and D-glyceraldehyde 3-phosphate to generate 2-deoxy-D-ribose 5-phosphate.</text>
</comment>
<dbReference type="EC" id="4.1.2.4" evidence="7"/>
<feature type="active site" description="Proton donor/acceptor" evidence="7">
    <location>
        <position position="89"/>
    </location>
</feature>
<evidence type="ECO:0000313" key="9">
    <source>
        <dbReference type="Proteomes" id="UP001139409"/>
    </source>
</evidence>
<dbReference type="NCBIfam" id="TIGR00126">
    <property type="entry name" value="deoC"/>
    <property type="match status" value="1"/>
</dbReference>
<dbReference type="GO" id="GO:0005737">
    <property type="term" value="C:cytoplasm"/>
    <property type="evidence" value="ECO:0007669"/>
    <property type="project" value="UniProtKB-SubCell"/>
</dbReference>
<gene>
    <name evidence="7 8" type="primary">deoC</name>
    <name evidence="8" type="ORF">LDX50_06170</name>
</gene>
<feature type="active site" description="Proton donor/acceptor" evidence="7">
    <location>
        <position position="181"/>
    </location>
</feature>
<dbReference type="GO" id="GO:0009264">
    <property type="term" value="P:deoxyribonucleotide catabolic process"/>
    <property type="evidence" value="ECO:0007669"/>
    <property type="project" value="UniProtKB-UniRule"/>
</dbReference>
<dbReference type="AlphaFoldDB" id="A0A9X1HM09"/>